<comment type="caution">
    <text evidence="1">The sequence shown here is derived from an EMBL/GenBank/DDBJ whole genome shotgun (WGS) entry which is preliminary data.</text>
</comment>
<organism evidence="1 2">
    <name type="scientific">Recurvomyces mirabilis</name>
    <dbReference type="NCBI Taxonomy" id="574656"/>
    <lineage>
        <taxon>Eukaryota</taxon>
        <taxon>Fungi</taxon>
        <taxon>Dikarya</taxon>
        <taxon>Ascomycota</taxon>
        <taxon>Pezizomycotina</taxon>
        <taxon>Dothideomycetes</taxon>
        <taxon>Dothideomycetidae</taxon>
        <taxon>Mycosphaerellales</taxon>
        <taxon>Teratosphaeriaceae</taxon>
        <taxon>Recurvomyces</taxon>
    </lineage>
</organism>
<protein>
    <submittedName>
        <fullName evidence="1">Uncharacterized protein</fullName>
    </submittedName>
</protein>
<reference evidence="1" key="1">
    <citation type="submission" date="2023-07" db="EMBL/GenBank/DDBJ databases">
        <title>Black Yeasts Isolated from many extreme environments.</title>
        <authorList>
            <person name="Coleine C."/>
            <person name="Stajich J.E."/>
            <person name="Selbmann L."/>
        </authorList>
    </citation>
    <scope>NUCLEOTIDE SEQUENCE</scope>
    <source>
        <strain evidence="1">CCFEE 5485</strain>
    </source>
</reference>
<gene>
    <name evidence="1" type="ORF">LTR78_002314</name>
</gene>
<accession>A0AAE0WUD3</accession>
<dbReference type="Proteomes" id="UP001274830">
    <property type="component" value="Unassembled WGS sequence"/>
</dbReference>
<name>A0AAE0WUD3_9PEZI</name>
<dbReference type="AlphaFoldDB" id="A0AAE0WUD3"/>
<keyword evidence="2" id="KW-1185">Reference proteome</keyword>
<evidence type="ECO:0000313" key="2">
    <source>
        <dbReference type="Proteomes" id="UP001274830"/>
    </source>
</evidence>
<proteinExistence type="predicted"/>
<evidence type="ECO:0000313" key="1">
    <source>
        <dbReference type="EMBL" id="KAK3678218.1"/>
    </source>
</evidence>
<sequence length="214" mass="24931">MADTVNLFDNGPRLGWKLNVCQRRKEKYTVRHRAPRGEPRWKNYRIDLTSSALLTRFLALPTELRLQIYGYVFGQGPTNINPARVLPDNYPDLFLENQVIRSEASTEYLKAMEFQPAQAGTEDIYRWLSQLWPSHMSKIRGICFLDANETAAIASVNPGWRVRIRRRFEKRVRVEDFKKKGLARSAMKIALPIEAVLSDNEWRGEVQWVSIEHL</sequence>
<dbReference type="EMBL" id="JAUTXT010000005">
    <property type="protein sequence ID" value="KAK3678218.1"/>
    <property type="molecule type" value="Genomic_DNA"/>
</dbReference>